<keyword evidence="11 20" id="KW-0274">FAD</keyword>
<dbReference type="Gene3D" id="3.30.465.10">
    <property type="match status" value="1"/>
</dbReference>
<dbReference type="GO" id="GO:0009252">
    <property type="term" value="P:peptidoglycan biosynthetic process"/>
    <property type="evidence" value="ECO:0007669"/>
    <property type="project" value="UniProtKB-UniRule"/>
</dbReference>
<evidence type="ECO:0000256" key="15">
    <source>
        <dbReference type="ARBA" id="ARBA00023002"/>
    </source>
</evidence>
<dbReference type="NCBIfam" id="TIGR00179">
    <property type="entry name" value="murB"/>
    <property type="match status" value="1"/>
</dbReference>
<dbReference type="GO" id="GO:0071555">
    <property type="term" value="P:cell wall organization"/>
    <property type="evidence" value="ECO:0007669"/>
    <property type="project" value="UniProtKB-KW"/>
</dbReference>
<dbReference type="Proteomes" id="UP000184600">
    <property type="component" value="Unassembled WGS sequence"/>
</dbReference>
<dbReference type="InterPro" id="IPR016169">
    <property type="entry name" value="FAD-bd_PCMH_sub2"/>
</dbReference>
<evidence type="ECO:0000313" key="23">
    <source>
        <dbReference type="Proteomes" id="UP000184600"/>
    </source>
</evidence>
<evidence type="ECO:0000256" key="14">
    <source>
        <dbReference type="ARBA" id="ARBA00022984"/>
    </source>
</evidence>
<evidence type="ECO:0000256" key="19">
    <source>
        <dbReference type="ARBA" id="ARBA00048914"/>
    </source>
</evidence>
<feature type="domain" description="FAD-binding PCMH-type" evidence="21">
    <location>
        <begin position="17"/>
        <end position="187"/>
    </location>
</feature>
<dbReference type="EMBL" id="FRFG01000053">
    <property type="protein sequence ID" value="SHO58028.1"/>
    <property type="molecule type" value="Genomic_DNA"/>
</dbReference>
<keyword evidence="13 20" id="KW-0133">Cell shape</keyword>
<comment type="cofactor">
    <cofactor evidence="1 20">
        <name>FAD</name>
        <dbReference type="ChEBI" id="CHEBI:57692"/>
    </cofactor>
</comment>
<dbReference type="InterPro" id="IPR036635">
    <property type="entry name" value="MurB_C_sf"/>
</dbReference>
<gene>
    <name evidence="20 22" type="primary">murB</name>
    <name evidence="22" type="ORF">VQ7734_03798</name>
</gene>
<comment type="similarity">
    <text evidence="5 20">Belongs to the MurB family.</text>
</comment>
<dbReference type="UniPathway" id="UPA00219"/>
<keyword evidence="23" id="KW-1185">Reference proteome</keyword>
<evidence type="ECO:0000256" key="12">
    <source>
        <dbReference type="ARBA" id="ARBA00022857"/>
    </source>
</evidence>
<dbReference type="SUPFAM" id="SSF56176">
    <property type="entry name" value="FAD-binding/transporter-associated domain-like"/>
    <property type="match status" value="1"/>
</dbReference>
<dbReference type="InterPro" id="IPR036318">
    <property type="entry name" value="FAD-bd_PCMH-like_sf"/>
</dbReference>
<evidence type="ECO:0000256" key="10">
    <source>
        <dbReference type="ARBA" id="ARBA00022630"/>
    </source>
</evidence>
<dbReference type="EC" id="1.3.1.98" evidence="6 20"/>
<dbReference type="GO" id="GO:0005829">
    <property type="term" value="C:cytosol"/>
    <property type="evidence" value="ECO:0007669"/>
    <property type="project" value="TreeGrafter"/>
</dbReference>
<keyword evidence="10 20" id="KW-0285">Flavoprotein</keyword>
<dbReference type="NCBIfam" id="NF000755">
    <property type="entry name" value="PRK00046.1"/>
    <property type="match status" value="1"/>
</dbReference>
<dbReference type="GO" id="GO:0071949">
    <property type="term" value="F:FAD binding"/>
    <property type="evidence" value="ECO:0007669"/>
    <property type="project" value="InterPro"/>
</dbReference>
<evidence type="ECO:0000256" key="8">
    <source>
        <dbReference type="ARBA" id="ARBA00022490"/>
    </source>
</evidence>
<dbReference type="InterPro" id="IPR003170">
    <property type="entry name" value="MurB"/>
</dbReference>
<dbReference type="InterPro" id="IPR011601">
    <property type="entry name" value="MurB_C"/>
</dbReference>
<dbReference type="PANTHER" id="PTHR21071">
    <property type="entry name" value="UDP-N-ACETYLENOLPYRUVOYLGLUCOSAMINE REDUCTASE"/>
    <property type="match status" value="1"/>
</dbReference>
<organism evidence="22 23">
    <name type="scientific">Vibrio quintilis</name>
    <dbReference type="NCBI Taxonomy" id="1117707"/>
    <lineage>
        <taxon>Bacteria</taxon>
        <taxon>Pseudomonadati</taxon>
        <taxon>Pseudomonadota</taxon>
        <taxon>Gammaproteobacteria</taxon>
        <taxon>Vibrionales</taxon>
        <taxon>Vibrionaceae</taxon>
        <taxon>Vibrio</taxon>
    </lineage>
</organism>
<evidence type="ECO:0000256" key="4">
    <source>
        <dbReference type="ARBA" id="ARBA00004752"/>
    </source>
</evidence>
<evidence type="ECO:0000256" key="17">
    <source>
        <dbReference type="ARBA" id="ARBA00023316"/>
    </source>
</evidence>
<evidence type="ECO:0000259" key="21">
    <source>
        <dbReference type="PROSITE" id="PS51387"/>
    </source>
</evidence>
<evidence type="ECO:0000313" key="22">
    <source>
        <dbReference type="EMBL" id="SHO58028.1"/>
    </source>
</evidence>
<feature type="active site" evidence="20">
    <location>
        <position position="327"/>
    </location>
</feature>
<keyword evidence="12 20" id="KW-0521">NADP</keyword>
<evidence type="ECO:0000256" key="13">
    <source>
        <dbReference type="ARBA" id="ARBA00022960"/>
    </source>
</evidence>
<dbReference type="GO" id="GO:0051301">
    <property type="term" value="P:cell division"/>
    <property type="evidence" value="ECO:0007669"/>
    <property type="project" value="UniProtKB-KW"/>
</dbReference>
<dbReference type="PROSITE" id="PS51387">
    <property type="entry name" value="FAD_PCMH"/>
    <property type="match status" value="1"/>
</dbReference>
<keyword evidence="14 20" id="KW-0573">Peptidoglycan synthesis</keyword>
<dbReference type="GO" id="GO:0008360">
    <property type="term" value="P:regulation of cell shape"/>
    <property type="evidence" value="ECO:0007669"/>
    <property type="project" value="UniProtKB-KW"/>
</dbReference>
<dbReference type="InterPro" id="IPR016167">
    <property type="entry name" value="FAD-bd_PCMH_sub1"/>
</dbReference>
<dbReference type="InterPro" id="IPR016166">
    <property type="entry name" value="FAD-bd_PCMH"/>
</dbReference>
<evidence type="ECO:0000256" key="5">
    <source>
        <dbReference type="ARBA" id="ARBA00010485"/>
    </source>
</evidence>
<dbReference type="STRING" id="1117707.VQ7734_03798"/>
<comment type="catalytic activity">
    <reaction evidence="19 20">
        <text>UDP-N-acetyl-alpha-D-muramate + NADP(+) = UDP-N-acetyl-3-O-(1-carboxyvinyl)-alpha-D-glucosamine + NADPH + H(+)</text>
        <dbReference type="Rhea" id="RHEA:12248"/>
        <dbReference type="ChEBI" id="CHEBI:15378"/>
        <dbReference type="ChEBI" id="CHEBI:57783"/>
        <dbReference type="ChEBI" id="CHEBI:58349"/>
        <dbReference type="ChEBI" id="CHEBI:68483"/>
        <dbReference type="ChEBI" id="CHEBI:70757"/>
        <dbReference type="EC" id="1.3.1.98"/>
    </reaction>
</comment>
<evidence type="ECO:0000256" key="6">
    <source>
        <dbReference type="ARBA" id="ARBA00012518"/>
    </source>
</evidence>
<evidence type="ECO:0000256" key="1">
    <source>
        <dbReference type="ARBA" id="ARBA00001974"/>
    </source>
</evidence>
<comment type="pathway">
    <text evidence="4 20">Cell wall biogenesis; peptidoglycan biosynthesis.</text>
</comment>
<dbReference type="InterPro" id="IPR006094">
    <property type="entry name" value="Oxid_FAD_bind_N"/>
</dbReference>
<keyword evidence="9 20" id="KW-0132">Cell division</keyword>
<feature type="active site" evidence="20">
    <location>
        <position position="163"/>
    </location>
</feature>
<evidence type="ECO:0000256" key="2">
    <source>
        <dbReference type="ARBA" id="ARBA00003921"/>
    </source>
</evidence>
<dbReference type="OrthoDB" id="9804753at2"/>
<keyword evidence="15 20" id="KW-0560">Oxidoreductase</keyword>
<dbReference type="Pfam" id="PF02873">
    <property type="entry name" value="MurB_C"/>
    <property type="match status" value="1"/>
</dbReference>
<dbReference type="RefSeq" id="WP_073585480.1">
    <property type="nucleotide sequence ID" value="NZ_AP024897.1"/>
</dbReference>
<dbReference type="Gene3D" id="3.90.78.10">
    <property type="entry name" value="UDP-N-acetylenolpyruvoylglucosamine reductase, C-terminal domain"/>
    <property type="match status" value="1"/>
</dbReference>
<comment type="subcellular location">
    <subcellularLocation>
        <location evidence="3 20">Cytoplasm</location>
    </subcellularLocation>
</comment>
<evidence type="ECO:0000256" key="3">
    <source>
        <dbReference type="ARBA" id="ARBA00004496"/>
    </source>
</evidence>
<evidence type="ECO:0000256" key="9">
    <source>
        <dbReference type="ARBA" id="ARBA00022618"/>
    </source>
</evidence>
<evidence type="ECO:0000256" key="16">
    <source>
        <dbReference type="ARBA" id="ARBA00023306"/>
    </source>
</evidence>
<dbReference type="PANTHER" id="PTHR21071:SF4">
    <property type="entry name" value="UDP-N-ACETYLENOLPYRUVOYLGLUCOSAMINE REDUCTASE"/>
    <property type="match status" value="1"/>
</dbReference>
<dbReference type="GO" id="GO:0008762">
    <property type="term" value="F:UDP-N-acetylmuramate dehydrogenase activity"/>
    <property type="evidence" value="ECO:0007669"/>
    <property type="project" value="UniProtKB-UniRule"/>
</dbReference>
<keyword evidence="17 20" id="KW-0961">Cell wall biogenesis/degradation</keyword>
<keyword evidence="16 20" id="KW-0131">Cell cycle</keyword>
<name>A0A1M7YZD9_9VIBR</name>
<evidence type="ECO:0000256" key="20">
    <source>
        <dbReference type="HAMAP-Rule" id="MF_00037"/>
    </source>
</evidence>
<evidence type="ECO:0000256" key="18">
    <source>
        <dbReference type="ARBA" id="ARBA00031026"/>
    </source>
</evidence>
<evidence type="ECO:0000256" key="11">
    <source>
        <dbReference type="ARBA" id="ARBA00022827"/>
    </source>
</evidence>
<evidence type="ECO:0000256" key="7">
    <source>
        <dbReference type="ARBA" id="ARBA00015188"/>
    </source>
</evidence>
<sequence length="349" mass="39081">MQIHSNASLRSYHTFGIAQRCKFLVEVSSVEELIDIYRRPEWQSLPKMVLGQGSNVLFTTFYEGVVIINRLKGMTVSEDSKSYRLKVHAGEDWPALVESAVRQGIPGLENLAMIPGCAGSAPIQNIGAYGVEFKDVCEYVDYLCLETFTVHRVSKDECGFGYRDSVFKHHLYQKSVVVGIGLIVSKDWMPQTRYGALCHLPSDVSAEDIFEHVCHIRQEKLPDPELTGNAGSFFKNPVITTEQYQRLKARFPNIVNYPQEHGVKLAAGWLIDQCGLKGTRIGDAQVHPNQALVLVNQGNATAEDVIRLAGHVCSRVYETYGVSLEHEVRFIGAEGEVYLNELLKKECDE</sequence>
<dbReference type="Gene3D" id="3.30.43.10">
    <property type="entry name" value="Uridine Diphospho-n-acetylenolpyruvylglucosamine Reductase, domain 2"/>
    <property type="match status" value="1"/>
</dbReference>
<keyword evidence="8 20" id="KW-0963">Cytoplasm</keyword>
<comment type="function">
    <text evidence="2 20">Cell wall formation.</text>
</comment>
<dbReference type="Pfam" id="PF01565">
    <property type="entry name" value="FAD_binding_4"/>
    <property type="match status" value="1"/>
</dbReference>
<feature type="active site" description="Proton donor" evidence="20">
    <location>
        <position position="232"/>
    </location>
</feature>
<accession>A0A1M7YZD9</accession>
<dbReference type="SUPFAM" id="SSF56194">
    <property type="entry name" value="Uridine diphospho-N-Acetylenolpyruvylglucosamine reductase, MurB, C-terminal domain"/>
    <property type="match status" value="1"/>
</dbReference>
<dbReference type="AlphaFoldDB" id="A0A1M7YZD9"/>
<protein>
    <recommendedName>
        <fullName evidence="7 20">UDP-N-acetylenolpyruvoylglucosamine reductase</fullName>
        <ecNumber evidence="6 20">1.3.1.98</ecNumber>
    </recommendedName>
    <alternativeName>
        <fullName evidence="18 20">UDP-N-acetylmuramate dehydrogenase</fullName>
    </alternativeName>
</protein>
<dbReference type="HAMAP" id="MF_00037">
    <property type="entry name" value="MurB"/>
    <property type="match status" value="1"/>
</dbReference>
<reference evidence="23" key="1">
    <citation type="submission" date="2016-12" db="EMBL/GenBank/DDBJ databases">
        <authorList>
            <person name="Rodrigo-Torres L."/>
            <person name="Arahal R.D."/>
            <person name="Lucena T."/>
        </authorList>
    </citation>
    <scope>NUCLEOTIDE SEQUENCE [LARGE SCALE GENOMIC DNA]</scope>
</reference>
<proteinExistence type="inferred from homology"/>